<dbReference type="Proteomes" id="UP001144805">
    <property type="component" value="Unassembled WGS sequence"/>
</dbReference>
<keyword evidence="2" id="KW-0479">Metal-binding</keyword>
<evidence type="ECO:0000256" key="2">
    <source>
        <dbReference type="ARBA" id="ARBA00022723"/>
    </source>
</evidence>
<dbReference type="Gene3D" id="3.20.20.140">
    <property type="entry name" value="Metal-dependent hydrolases"/>
    <property type="match status" value="1"/>
</dbReference>
<dbReference type="SUPFAM" id="SSF51556">
    <property type="entry name" value="Metallo-dependent hydrolases"/>
    <property type="match status" value="1"/>
</dbReference>
<accession>A0A9X3E2W9</accession>
<dbReference type="InterPro" id="IPR006680">
    <property type="entry name" value="Amidohydro-rel"/>
</dbReference>
<evidence type="ECO:0000256" key="3">
    <source>
        <dbReference type="ARBA" id="ARBA00022801"/>
    </source>
</evidence>
<name>A0A9X3E2W9_9HYPH</name>
<comment type="function">
    <text evidence="1">Catalyzes the reversible cyclization of carbamoyl aspartate to dihydroorotate.</text>
</comment>
<evidence type="ECO:0000256" key="4">
    <source>
        <dbReference type="ARBA" id="ARBA00023239"/>
    </source>
</evidence>
<keyword evidence="3" id="KW-0378">Hydrolase</keyword>
<feature type="domain" description="Amidohydrolase-related" evidence="5">
    <location>
        <begin position="13"/>
        <end position="316"/>
    </location>
</feature>
<dbReference type="RefSeq" id="WP_266338622.1">
    <property type="nucleotide sequence ID" value="NZ_JAPKNK010000003.1"/>
</dbReference>
<dbReference type="GO" id="GO:0005737">
    <property type="term" value="C:cytoplasm"/>
    <property type="evidence" value="ECO:0007669"/>
    <property type="project" value="TreeGrafter"/>
</dbReference>
<evidence type="ECO:0000256" key="1">
    <source>
        <dbReference type="ARBA" id="ARBA00002368"/>
    </source>
</evidence>
<dbReference type="GO" id="GO:0016831">
    <property type="term" value="F:carboxy-lyase activity"/>
    <property type="evidence" value="ECO:0007669"/>
    <property type="project" value="InterPro"/>
</dbReference>
<dbReference type="PANTHER" id="PTHR21240:SF28">
    <property type="entry name" value="ISO-OROTATE DECARBOXYLASE (EUROFUNG)"/>
    <property type="match status" value="1"/>
</dbReference>
<dbReference type="GO" id="GO:0046872">
    <property type="term" value="F:metal ion binding"/>
    <property type="evidence" value="ECO:0007669"/>
    <property type="project" value="UniProtKB-KW"/>
</dbReference>
<organism evidence="6 7">
    <name type="scientific">Kaistia nematophila</name>
    <dbReference type="NCBI Taxonomy" id="2994654"/>
    <lineage>
        <taxon>Bacteria</taxon>
        <taxon>Pseudomonadati</taxon>
        <taxon>Pseudomonadota</taxon>
        <taxon>Alphaproteobacteria</taxon>
        <taxon>Hyphomicrobiales</taxon>
        <taxon>Kaistiaceae</taxon>
        <taxon>Kaistia</taxon>
    </lineage>
</organism>
<dbReference type="Pfam" id="PF04909">
    <property type="entry name" value="Amidohydro_2"/>
    <property type="match status" value="1"/>
</dbReference>
<dbReference type="GO" id="GO:0019748">
    <property type="term" value="P:secondary metabolic process"/>
    <property type="evidence" value="ECO:0007669"/>
    <property type="project" value="TreeGrafter"/>
</dbReference>
<evidence type="ECO:0000313" key="7">
    <source>
        <dbReference type="Proteomes" id="UP001144805"/>
    </source>
</evidence>
<reference evidence="6" key="1">
    <citation type="submission" date="2022-11" db="EMBL/GenBank/DDBJ databases">
        <title>Biodiversity and phylogenetic relationships of bacteria.</title>
        <authorList>
            <person name="Machado R.A.R."/>
            <person name="Bhat A."/>
            <person name="Loulou A."/>
            <person name="Kallel S."/>
        </authorList>
    </citation>
    <scope>NUCLEOTIDE SEQUENCE</scope>
    <source>
        <strain evidence="6">K-TC2</strain>
    </source>
</reference>
<dbReference type="PROSITE" id="PS00482">
    <property type="entry name" value="DIHYDROOROTASE_1"/>
    <property type="match status" value="1"/>
</dbReference>
<evidence type="ECO:0000313" key="6">
    <source>
        <dbReference type="EMBL" id="MCX5569662.1"/>
    </source>
</evidence>
<keyword evidence="7" id="KW-1185">Reference proteome</keyword>
<gene>
    <name evidence="6" type="ORF">OSH07_10710</name>
</gene>
<keyword evidence="4" id="KW-0456">Lyase</keyword>
<protein>
    <submittedName>
        <fullName evidence="6">Amidohydrolase family protein</fullName>
    </submittedName>
</protein>
<proteinExistence type="predicted"/>
<sequence>MTQDASNGPLTVIDFHVHIRPPWWRAPRPIATNTRDAAWQAAWVSKLTAPEALLRESAEAGVALNLLSSTIEGISGIRGPVDHEEVRRHNDYLAELATAHPGRLAALAAVDAFSGEAAALEAERAIRELGHVGIVIDSARDGVYAGHPSTWPVFEAADRLGVPILVHPVAAETTEALTRSAGRPGNSFGRGHVNGTAFLTVLENGIVEQYPDLDLVFTGIGLGALVIAAAELPQYSLTARERGIARPRIHFDFMGLDPAVLAFAVSVLGVDRVLVGSDWPIWEPVTHARLSAVFDAAGVAGADRRKIASGNAQRILARRTDVARRERELTSDG</sequence>
<dbReference type="EMBL" id="JAPKNK010000003">
    <property type="protein sequence ID" value="MCX5569662.1"/>
    <property type="molecule type" value="Genomic_DNA"/>
</dbReference>
<dbReference type="InterPro" id="IPR002195">
    <property type="entry name" value="Dihydroorotase_CS"/>
</dbReference>
<dbReference type="AlphaFoldDB" id="A0A9X3E2W9"/>
<evidence type="ECO:0000259" key="5">
    <source>
        <dbReference type="Pfam" id="PF04909"/>
    </source>
</evidence>
<dbReference type="InterPro" id="IPR032466">
    <property type="entry name" value="Metal_Hydrolase"/>
</dbReference>
<dbReference type="GO" id="GO:0016812">
    <property type="term" value="F:hydrolase activity, acting on carbon-nitrogen (but not peptide) bonds, in cyclic amides"/>
    <property type="evidence" value="ECO:0007669"/>
    <property type="project" value="InterPro"/>
</dbReference>
<comment type="caution">
    <text evidence="6">The sequence shown here is derived from an EMBL/GenBank/DDBJ whole genome shotgun (WGS) entry which is preliminary data.</text>
</comment>
<dbReference type="InterPro" id="IPR032465">
    <property type="entry name" value="ACMSD"/>
</dbReference>
<dbReference type="PANTHER" id="PTHR21240">
    <property type="entry name" value="2-AMINO-3-CARBOXYLMUCONATE-6-SEMIALDEHYDE DECARBOXYLASE"/>
    <property type="match status" value="1"/>
</dbReference>